<sequence>MAKKDKQLKKKVRALGQLQEFDDLQTFEQFLKDEMEDAEFSNAHAHVNYVPPFVLAASHNDVEKIKDSQNRKNKKFVRHLHQHVEKHLLTEIKESSGMDLKFGKPEVKEDFDTITWKYVDATNHGLGDEGNFRVEVDVKCYSDGAAIDVNYHTIPLVSAVDDDVN</sequence>
<proteinExistence type="inferred from homology"/>
<evidence type="ECO:0000256" key="2">
    <source>
        <dbReference type="ARBA" id="ARBA00009268"/>
    </source>
</evidence>
<gene>
    <name evidence="3" type="ORF">WICMUC_004023</name>
</gene>
<dbReference type="AlphaFoldDB" id="A0A9P8TC29"/>
<dbReference type="InterPro" id="IPR022554">
    <property type="entry name" value="RGI1"/>
</dbReference>
<organism evidence="3 4">
    <name type="scientific">Wickerhamomyces mucosus</name>
    <dbReference type="NCBI Taxonomy" id="1378264"/>
    <lineage>
        <taxon>Eukaryota</taxon>
        <taxon>Fungi</taxon>
        <taxon>Dikarya</taxon>
        <taxon>Ascomycota</taxon>
        <taxon>Saccharomycotina</taxon>
        <taxon>Saccharomycetes</taxon>
        <taxon>Phaffomycetales</taxon>
        <taxon>Wickerhamomycetaceae</taxon>
        <taxon>Wickerhamomyces</taxon>
    </lineage>
</organism>
<dbReference type="InterPro" id="IPR038235">
    <property type="entry name" value="RGI1_sf"/>
</dbReference>
<accession>A0A9P8TC29</accession>
<dbReference type="OrthoDB" id="4082176at2759"/>
<keyword evidence="4" id="KW-1185">Reference proteome</keyword>
<name>A0A9P8TC29_9ASCO</name>
<comment type="function">
    <text evidence="1">Involved in the control of energetic metabolism and significantly contribute to cell fitness, especially under respiratory growth conditions.</text>
</comment>
<protein>
    <recommendedName>
        <fullName evidence="5">Respiratory growth induced protein 1</fullName>
    </recommendedName>
</protein>
<dbReference type="EMBL" id="JAEUBF010001112">
    <property type="protein sequence ID" value="KAH3672801.1"/>
    <property type="molecule type" value="Genomic_DNA"/>
</dbReference>
<dbReference type="Pfam" id="PF10843">
    <property type="entry name" value="RGI1"/>
    <property type="match status" value="1"/>
</dbReference>
<dbReference type="Proteomes" id="UP000769528">
    <property type="component" value="Unassembled WGS sequence"/>
</dbReference>
<dbReference type="Gene3D" id="3.40.1000.40">
    <property type="entry name" value="Respiratory growth induced protein 1"/>
    <property type="match status" value="1"/>
</dbReference>
<evidence type="ECO:0000313" key="4">
    <source>
        <dbReference type="Proteomes" id="UP000769528"/>
    </source>
</evidence>
<evidence type="ECO:0000313" key="3">
    <source>
        <dbReference type="EMBL" id="KAH3672801.1"/>
    </source>
</evidence>
<reference evidence="3" key="1">
    <citation type="journal article" date="2021" name="Open Biol.">
        <title>Shared evolutionary footprints suggest mitochondrial oxidative damage underlies multiple complex I losses in fungi.</title>
        <authorList>
            <person name="Schikora-Tamarit M.A."/>
            <person name="Marcet-Houben M."/>
            <person name="Nosek J."/>
            <person name="Gabaldon T."/>
        </authorList>
    </citation>
    <scope>NUCLEOTIDE SEQUENCE</scope>
    <source>
        <strain evidence="3">CBS6341</strain>
    </source>
</reference>
<evidence type="ECO:0008006" key="5">
    <source>
        <dbReference type="Google" id="ProtNLM"/>
    </source>
</evidence>
<comment type="caution">
    <text evidence="3">The sequence shown here is derived from an EMBL/GenBank/DDBJ whole genome shotgun (WGS) entry which is preliminary data.</text>
</comment>
<dbReference type="GO" id="GO:0006112">
    <property type="term" value="P:energy reserve metabolic process"/>
    <property type="evidence" value="ECO:0007669"/>
    <property type="project" value="InterPro"/>
</dbReference>
<evidence type="ECO:0000256" key="1">
    <source>
        <dbReference type="ARBA" id="ARBA00003033"/>
    </source>
</evidence>
<comment type="similarity">
    <text evidence="2">Belongs to the RGI1 family.</text>
</comment>
<reference evidence="3" key="2">
    <citation type="submission" date="2021-01" db="EMBL/GenBank/DDBJ databases">
        <authorList>
            <person name="Schikora-Tamarit M.A."/>
        </authorList>
    </citation>
    <scope>NUCLEOTIDE SEQUENCE</scope>
    <source>
        <strain evidence="3">CBS6341</strain>
    </source>
</reference>